<evidence type="ECO:0000256" key="7">
    <source>
        <dbReference type="ARBA" id="ARBA00026066"/>
    </source>
</evidence>
<evidence type="ECO:0000256" key="5">
    <source>
        <dbReference type="ARBA" id="ARBA00023150"/>
    </source>
</evidence>
<evidence type="ECO:0000256" key="13">
    <source>
        <dbReference type="ARBA" id="ARBA00080739"/>
    </source>
</evidence>
<dbReference type="OrthoDB" id="9794429at2"/>
<dbReference type="InterPro" id="IPR036563">
    <property type="entry name" value="MoaE_sf"/>
</dbReference>
<evidence type="ECO:0000256" key="2">
    <source>
        <dbReference type="ARBA" id="ARBA00005426"/>
    </source>
</evidence>
<evidence type="ECO:0000256" key="12">
    <source>
        <dbReference type="ARBA" id="ARBA00080680"/>
    </source>
</evidence>
<dbReference type="PANTHER" id="PTHR23404">
    <property type="entry name" value="MOLYBDOPTERIN SYNTHASE RELATED"/>
    <property type="match status" value="1"/>
</dbReference>
<name>A0A077LUU5_9MICO</name>
<protein>
    <recommendedName>
        <fullName evidence="9">Molybdopterin synthase catalytic subunit 1</fullName>
        <ecNumber evidence="3">2.8.1.12</ecNumber>
    </recommendedName>
    <alternativeName>
        <fullName evidence="13">MPT synthase subunit 2 1</fullName>
    </alternativeName>
    <alternativeName>
        <fullName evidence="10">Molybdenum cofactor biosynthesis protein E 1</fullName>
    </alternativeName>
    <alternativeName>
        <fullName evidence="11">Molybdopterin-converting factor large subunit 1</fullName>
    </alternativeName>
    <alternativeName>
        <fullName evidence="12">Molybdopterin-converting factor subunit 2 1</fullName>
    </alternativeName>
</protein>
<dbReference type="Pfam" id="PF02391">
    <property type="entry name" value="MoaE"/>
    <property type="match status" value="1"/>
</dbReference>
<comment type="caution">
    <text evidence="14">The sequence shown here is derived from an EMBL/GenBank/DDBJ whole genome shotgun (WGS) entry which is preliminary data.</text>
</comment>
<reference evidence="14 15" key="1">
    <citation type="journal article" date="2013" name="ISME J.">
        <title>A metabolic model for members of the genus Tetrasphaera involved in enhanced biological phosphorus removal.</title>
        <authorList>
            <person name="Kristiansen R."/>
            <person name="Nguyen H.T.T."/>
            <person name="Saunders A.M."/>
            <person name="Nielsen J.L."/>
            <person name="Wimmer R."/>
            <person name="Le V.Q."/>
            <person name="McIlroy S.J."/>
            <person name="Petrovski S."/>
            <person name="Seviour R.J."/>
            <person name="Calteau A."/>
            <person name="Nielsen K.L."/>
            <person name="Nielsen P.H."/>
        </authorList>
    </citation>
    <scope>NUCLEOTIDE SEQUENCE [LARGE SCALE GENOMIC DNA]</scope>
    <source>
        <strain evidence="14 15">T1-X7</strain>
    </source>
</reference>
<dbReference type="AlphaFoldDB" id="A0A077LUU5"/>
<evidence type="ECO:0000313" key="14">
    <source>
        <dbReference type="EMBL" id="CCH77376.1"/>
    </source>
</evidence>
<evidence type="ECO:0000256" key="9">
    <source>
        <dbReference type="ARBA" id="ARBA00072424"/>
    </source>
</evidence>
<dbReference type="InterPro" id="IPR003448">
    <property type="entry name" value="Mopterin_biosynth_MoaE"/>
</dbReference>
<gene>
    <name evidence="14" type="primary">moaE</name>
    <name evidence="14" type="ORF">BN12_190019</name>
</gene>
<evidence type="ECO:0000256" key="6">
    <source>
        <dbReference type="ARBA" id="ARBA00025448"/>
    </source>
</evidence>
<dbReference type="EMBL" id="CAJB01000101">
    <property type="protein sequence ID" value="CCH77376.1"/>
    <property type="molecule type" value="Genomic_DNA"/>
</dbReference>
<accession>A0A077LUU5</accession>
<proteinExistence type="inferred from homology"/>
<comment type="similarity">
    <text evidence="2">Belongs to the MoaE family.</text>
</comment>
<sequence length="146" mass="15754">MTTTTSSTRVRLADVRAEPLSVDEVLEAVRDPACGGVVTFVGVVRDHDHGHDVVTLDYTAHPSATDVLHAVCRSVTEAHPGVLVAAVHRVAELAVGDVAVVVAVAAPHRDEAFVACRELIDRLKHEVPIWKHQRFTDGDDEWVGIA</sequence>
<comment type="function">
    <text evidence="6">Converts molybdopterin precursor Z into molybdopterin. This requires the incorporation of two sulfur atoms into precursor Z to generate a dithiolene group. The sulfur is provided by MoaD.</text>
</comment>
<comment type="pathway">
    <text evidence="1">Cofactor biosynthesis; molybdopterin biosynthesis.</text>
</comment>
<comment type="catalytic activity">
    <reaction evidence="8">
        <text>2 [molybdopterin-synthase sulfur-carrier protein]-C-terminal-Gly-aminoethanethioate + cyclic pyranopterin phosphate + H2O = molybdopterin + 2 [molybdopterin-synthase sulfur-carrier protein]-C-terminal Gly-Gly + 2 H(+)</text>
        <dbReference type="Rhea" id="RHEA:26333"/>
        <dbReference type="Rhea" id="RHEA-COMP:12202"/>
        <dbReference type="Rhea" id="RHEA-COMP:19907"/>
        <dbReference type="ChEBI" id="CHEBI:15377"/>
        <dbReference type="ChEBI" id="CHEBI:15378"/>
        <dbReference type="ChEBI" id="CHEBI:58698"/>
        <dbReference type="ChEBI" id="CHEBI:59648"/>
        <dbReference type="ChEBI" id="CHEBI:90778"/>
        <dbReference type="ChEBI" id="CHEBI:232372"/>
        <dbReference type="EC" id="2.8.1.12"/>
    </reaction>
</comment>
<dbReference type="FunFam" id="3.90.1170.40:FF:000004">
    <property type="entry name" value="Molybdopterin biosynthesis protein MoeE"/>
    <property type="match status" value="1"/>
</dbReference>
<keyword evidence="15" id="KW-1185">Reference proteome</keyword>
<dbReference type="GO" id="GO:0006777">
    <property type="term" value="P:Mo-molybdopterin cofactor biosynthetic process"/>
    <property type="evidence" value="ECO:0007669"/>
    <property type="project" value="UniProtKB-KW"/>
</dbReference>
<keyword evidence="4 14" id="KW-0808">Transferase</keyword>
<evidence type="ECO:0000256" key="10">
    <source>
        <dbReference type="ARBA" id="ARBA00076955"/>
    </source>
</evidence>
<dbReference type="Proteomes" id="UP000035721">
    <property type="component" value="Unassembled WGS sequence"/>
</dbReference>
<dbReference type="GO" id="GO:0030366">
    <property type="term" value="F:molybdopterin synthase activity"/>
    <property type="evidence" value="ECO:0007669"/>
    <property type="project" value="UniProtKB-EC"/>
</dbReference>
<dbReference type="Gene3D" id="3.90.1170.40">
    <property type="entry name" value="Molybdopterin biosynthesis MoaE subunit"/>
    <property type="match status" value="1"/>
</dbReference>
<comment type="subunit">
    <text evidence="7">Heterotetramer of 2 MoaD subunits and 2 MoaE subunits. Also stable as homodimer. The enzyme changes between these two forms during catalysis.</text>
</comment>
<keyword evidence="5" id="KW-0501">Molybdenum cofactor biosynthesis</keyword>
<dbReference type="RefSeq" id="WP_048550289.1">
    <property type="nucleotide sequence ID" value="NZ_HF570958.1"/>
</dbReference>
<dbReference type="SUPFAM" id="SSF54690">
    <property type="entry name" value="Molybdopterin synthase subunit MoaE"/>
    <property type="match status" value="1"/>
</dbReference>
<evidence type="ECO:0000256" key="8">
    <source>
        <dbReference type="ARBA" id="ARBA00049878"/>
    </source>
</evidence>
<organism evidence="14 15">
    <name type="scientific">Nostocoides japonicum T1-X7</name>
    <dbReference type="NCBI Taxonomy" id="1194083"/>
    <lineage>
        <taxon>Bacteria</taxon>
        <taxon>Bacillati</taxon>
        <taxon>Actinomycetota</taxon>
        <taxon>Actinomycetes</taxon>
        <taxon>Micrococcales</taxon>
        <taxon>Intrasporangiaceae</taxon>
        <taxon>Nostocoides</taxon>
    </lineage>
</organism>
<dbReference type="EC" id="2.8.1.12" evidence="3"/>
<evidence type="ECO:0000256" key="1">
    <source>
        <dbReference type="ARBA" id="ARBA00005046"/>
    </source>
</evidence>
<dbReference type="STRING" id="1194083.BN12_190019"/>
<evidence type="ECO:0000256" key="11">
    <source>
        <dbReference type="ARBA" id="ARBA00078352"/>
    </source>
</evidence>
<evidence type="ECO:0000256" key="4">
    <source>
        <dbReference type="ARBA" id="ARBA00022679"/>
    </source>
</evidence>
<evidence type="ECO:0000313" key="15">
    <source>
        <dbReference type="Proteomes" id="UP000035721"/>
    </source>
</evidence>
<evidence type="ECO:0000256" key="3">
    <source>
        <dbReference type="ARBA" id="ARBA00011950"/>
    </source>
</evidence>